<sequence length="73" mass="7995">MENEVVQDGQGFGDVVGEAVGMGNEVADNLVEEENLDDVEGDRAMVSNFALVEAKNAYPLYFLHHPEQVPVVF</sequence>
<gene>
    <name evidence="1" type="ORF">AMTR_s00020p00087450</name>
</gene>
<keyword evidence="2" id="KW-1185">Reference proteome</keyword>
<proteinExistence type="predicted"/>
<evidence type="ECO:0000313" key="1">
    <source>
        <dbReference type="EMBL" id="ERN11844.1"/>
    </source>
</evidence>
<reference evidence="2" key="1">
    <citation type="journal article" date="2013" name="Science">
        <title>The Amborella genome and the evolution of flowering plants.</title>
        <authorList>
            <consortium name="Amborella Genome Project"/>
        </authorList>
    </citation>
    <scope>NUCLEOTIDE SEQUENCE [LARGE SCALE GENOMIC DNA]</scope>
</reference>
<dbReference type="Proteomes" id="UP000017836">
    <property type="component" value="Unassembled WGS sequence"/>
</dbReference>
<dbReference type="EMBL" id="KI392664">
    <property type="protein sequence ID" value="ERN11844.1"/>
    <property type="molecule type" value="Genomic_DNA"/>
</dbReference>
<dbReference type="Gramene" id="ERN11844">
    <property type="protein sequence ID" value="ERN11844"/>
    <property type="gene ID" value="AMTR_s00020p00087450"/>
</dbReference>
<organism evidence="1 2">
    <name type="scientific">Amborella trichopoda</name>
    <dbReference type="NCBI Taxonomy" id="13333"/>
    <lineage>
        <taxon>Eukaryota</taxon>
        <taxon>Viridiplantae</taxon>
        <taxon>Streptophyta</taxon>
        <taxon>Embryophyta</taxon>
        <taxon>Tracheophyta</taxon>
        <taxon>Spermatophyta</taxon>
        <taxon>Magnoliopsida</taxon>
        <taxon>Amborellales</taxon>
        <taxon>Amborellaceae</taxon>
        <taxon>Amborella</taxon>
    </lineage>
</organism>
<protein>
    <submittedName>
        <fullName evidence="1">Uncharacterized protein</fullName>
    </submittedName>
</protein>
<accession>W1PVJ2</accession>
<dbReference type="AlphaFoldDB" id="W1PVJ2"/>
<name>W1PVJ2_AMBTC</name>
<evidence type="ECO:0000313" key="2">
    <source>
        <dbReference type="Proteomes" id="UP000017836"/>
    </source>
</evidence>
<dbReference type="HOGENOM" id="CLU_2708111_0_0_1"/>